<evidence type="ECO:0000313" key="1">
    <source>
        <dbReference type="EMBL" id="CBY41603.1"/>
    </source>
</evidence>
<protein>
    <submittedName>
        <fullName evidence="1">Uncharacterized protein</fullName>
    </submittedName>
</protein>
<proteinExistence type="predicted"/>
<sequence>EQKQIGKTLRTLLTKAKMNGWIKVRQMKPSSSANTSRRLQPVSHRTEGRDQFLALCTVFLPPGQV</sequence>
<name>E4Z1M5_OIKDI</name>
<dbReference type="AlphaFoldDB" id="E4Z1M5"/>
<feature type="non-terminal residue" evidence="1">
    <location>
        <position position="1"/>
    </location>
</feature>
<gene>
    <name evidence="1" type="ORF">GSOID_T00023685001</name>
</gene>
<dbReference type="Proteomes" id="UP000011014">
    <property type="component" value="Unassembled WGS sequence"/>
</dbReference>
<accession>E4Z1M5</accession>
<organism evidence="1">
    <name type="scientific">Oikopleura dioica</name>
    <name type="common">Tunicate</name>
    <dbReference type="NCBI Taxonomy" id="34765"/>
    <lineage>
        <taxon>Eukaryota</taxon>
        <taxon>Metazoa</taxon>
        <taxon>Chordata</taxon>
        <taxon>Tunicata</taxon>
        <taxon>Appendicularia</taxon>
        <taxon>Copelata</taxon>
        <taxon>Oikopleuridae</taxon>
        <taxon>Oikopleura</taxon>
    </lineage>
</organism>
<reference evidence="1" key="1">
    <citation type="journal article" date="2010" name="Science">
        <title>Plasticity of animal genome architecture unmasked by rapid evolution of a pelagic tunicate.</title>
        <authorList>
            <person name="Denoeud F."/>
            <person name="Henriet S."/>
            <person name="Mungpakdee S."/>
            <person name="Aury J.M."/>
            <person name="Da Silva C."/>
            <person name="Brinkmann H."/>
            <person name="Mikhaleva J."/>
            <person name="Olsen L.C."/>
            <person name="Jubin C."/>
            <person name="Canestro C."/>
            <person name="Bouquet J.M."/>
            <person name="Danks G."/>
            <person name="Poulain J."/>
            <person name="Campsteijn C."/>
            <person name="Adamski M."/>
            <person name="Cross I."/>
            <person name="Yadetie F."/>
            <person name="Muffato M."/>
            <person name="Louis A."/>
            <person name="Butcher S."/>
            <person name="Tsagkogeorga G."/>
            <person name="Konrad A."/>
            <person name="Singh S."/>
            <person name="Jensen M.F."/>
            <person name="Cong E.H."/>
            <person name="Eikeseth-Otteraa H."/>
            <person name="Noel B."/>
            <person name="Anthouard V."/>
            <person name="Porcel B.M."/>
            <person name="Kachouri-Lafond R."/>
            <person name="Nishino A."/>
            <person name="Ugolini M."/>
            <person name="Chourrout P."/>
            <person name="Nishida H."/>
            <person name="Aasland R."/>
            <person name="Huzurbazar S."/>
            <person name="Westhof E."/>
            <person name="Delsuc F."/>
            <person name="Lehrach H."/>
            <person name="Reinhardt R."/>
            <person name="Weissenbach J."/>
            <person name="Roy S.W."/>
            <person name="Artiguenave F."/>
            <person name="Postlethwait J.H."/>
            <person name="Manak J.R."/>
            <person name="Thompson E.M."/>
            <person name="Jaillon O."/>
            <person name="Du Pasquier L."/>
            <person name="Boudinot P."/>
            <person name="Liberles D.A."/>
            <person name="Volff J.N."/>
            <person name="Philippe H."/>
            <person name="Lenhard B."/>
            <person name="Roest Crollius H."/>
            <person name="Wincker P."/>
            <person name="Chourrout D."/>
        </authorList>
    </citation>
    <scope>NUCLEOTIDE SEQUENCE [LARGE SCALE GENOMIC DNA]</scope>
</reference>
<dbReference type="EMBL" id="FN656525">
    <property type="protein sequence ID" value="CBY41603.1"/>
    <property type="molecule type" value="Genomic_DNA"/>
</dbReference>